<proteinExistence type="predicted"/>
<dbReference type="AlphaFoldDB" id="A0A8H5LPD3"/>
<keyword evidence="4" id="KW-1185">Reference proteome</keyword>
<name>A0A8H5LPD3_9AGAR</name>
<organism evidence="3 4">
    <name type="scientific">Collybiopsis confluens</name>
    <dbReference type="NCBI Taxonomy" id="2823264"/>
    <lineage>
        <taxon>Eukaryota</taxon>
        <taxon>Fungi</taxon>
        <taxon>Dikarya</taxon>
        <taxon>Basidiomycota</taxon>
        <taxon>Agaricomycotina</taxon>
        <taxon>Agaricomycetes</taxon>
        <taxon>Agaricomycetidae</taxon>
        <taxon>Agaricales</taxon>
        <taxon>Marasmiineae</taxon>
        <taxon>Omphalotaceae</taxon>
        <taxon>Collybiopsis</taxon>
    </lineage>
</organism>
<keyword evidence="2" id="KW-1133">Transmembrane helix</keyword>
<sequence length="182" mass="21105">MTYAPLQMFIEVFTNDVLPLVSSPMLWTAASILLAVVILWALHARAWCLSLHQLKITIKVTKELLKEYKENIVIHFLCDNVDCDEHKNRYKDHERRLLSIESIVHSVSEADYKAPFWRKYISFGRALSIVSGYRELRKLNMDIQQSGSSVLKGHNDYMLQTTHLRRRNAPNTPSTSNSEDRC</sequence>
<feature type="region of interest" description="Disordered" evidence="1">
    <location>
        <begin position="161"/>
        <end position="182"/>
    </location>
</feature>
<reference evidence="3 4" key="1">
    <citation type="journal article" date="2020" name="ISME J.">
        <title>Uncovering the hidden diversity of litter-decomposition mechanisms in mushroom-forming fungi.</title>
        <authorList>
            <person name="Floudas D."/>
            <person name="Bentzer J."/>
            <person name="Ahren D."/>
            <person name="Johansson T."/>
            <person name="Persson P."/>
            <person name="Tunlid A."/>
        </authorList>
    </citation>
    <scope>NUCLEOTIDE SEQUENCE [LARGE SCALE GENOMIC DNA]</scope>
    <source>
        <strain evidence="3 4">CBS 406.79</strain>
    </source>
</reference>
<feature type="compositionally biased region" description="Polar residues" evidence="1">
    <location>
        <begin position="169"/>
        <end position="182"/>
    </location>
</feature>
<protein>
    <submittedName>
        <fullName evidence="3">Uncharacterized protein</fullName>
    </submittedName>
</protein>
<evidence type="ECO:0000313" key="4">
    <source>
        <dbReference type="Proteomes" id="UP000518752"/>
    </source>
</evidence>
<evidence type="ECO:0000313" key="3">
    <source>
        <dbReference type="EMBL" id="KAF5365030.1"/>
    </source>
</evidence>
<dbReference type="EMBL" id="JAACJN010000177">
    <property type="protein sequence ID" value="KAF5365030.1"/>
    <property type="molecule type" value="Genomic_DNA"/>
</dbReference>
<feature type="transmembrane region" description="Helical" evidence="2">
    <location>
        <begin position="20"/>
        <end position="42"/>
    </location>
</feature>
<dbReference type="OrthoDB" id="3062492at2759"/>
<keyword evidence="2" id="KW-0812">Transmembrane</keyword>
<evidence type="ECO:0000256" key="2">
    <source>
        <dbReference type="SAM" id="Phobius"/>
    </source>
</evidence>
<evidence type="ECO:0000256" key="1">
    <source>
        <dbReference type="SAM" id="MobiDB-lite"/>
    </source>
</evidence>
<dbReference type="Proteomes" id="UP000518752">
    <property type="component" value="Unassembled WGS sequence"/>
</dbReference>
<keyword evidence="2" id="KW-0472">Membrane</keyword>
<gene>
    <name evidence="3" type="ORF">D9757_011439</name>
</gene>
<comment type="caution">
    <text evidence="3">The sequence shown here is derived from an EMBL/GenBank/DDBJ whole genome shotgun (WGS) entry which is preliminary data.</text>
</comment>
<accession>A0A8H5LPD3</accession>